<dbReference type="GO" id="GO:0046872">
    <property type="term" value="F:metal ion binding"/>
    <property type="evidence" value="ECO:0007669"/>
    <property type="project" value="UniProtKB-KW"/>
</dbReference>
<sequence length="197" mass="19969">MPLGMKRLIFLTVAGLAAAYTGSASADGFTAEQAEAGKSAYNSNCARCHGFQLEGPDAPGLAGRDVMMNWDTAGGLYDFISVAMPPEAPGELGEETYVNIIAYIMSFNGAQPGEKPLAVGDEMYEVSLAAETAAGASAASAAAPAEESSPATAVPQAFTWGKQLPGGPAPAAPAEAAKPSVPQAFTWGKKLPSANGQ</sequence>
<evidence type="ECO:0000313" key="9">
    <source>
        <dbReference type="Proteomes" id="UP000636264"/>
    </source>
</evidence>
<keyword evidence="1 4" id="KW-0349">Heme</keyword>
<evidence type="ECO:0000256" key="5">
    <source>
        <dbReference type="SAM" id="MobiDB-lite"/>
    </source>
</evidence>
<feature type="chain" id="PRO_5036895926" description="Cytochrome c domain-containing protein" evidence="6">
    <location>
        <begin position="27"/>
        <end position="197"/>
    </location>
</feature>
<accession>A0A916W4M4</accession>
<dbReference type="Pfam" id="PF13442">
    <property type="entry name" value="Cytochrome_CBB3"/>
    <property type="match status" value="1"/>
</dbReference>
<dbReference type="SUPFAM" id="SSF46626">
    <property type="entry name" value="Cytochrome c"/>
    <property type="match status" value="1"/>
</dbReference>
<dbReference type="InterPro" id="IPR036909">
    <property type="entry name" value="Cyt_c-like_dom_sf"/>
</dbReference>
<keyword evidence="2 4" id="KW-0479">Metal-binding</keyword>
<feature type="domain" description="Cytochrome c" evidence="7">
    <location>
        <begin position="32"/>
        <end position="108"/>
    </location>
</feature>
<evidence type="ECO:0000256" key="4">
    <source>
        <dbReference type="PROSITE-ProRule" id="PRU00433"/>
    </source>
</evidence>
<dbReference type="GO" id="GO:0020037">
    <property type="term" value="F:heme binding"/>
    <property type="evidence" value="ECO:0007669"/>
    <property type="project" value="InterPro"/>
</dbReference>
<dbReference type="InterPro" id="IPR009056">
    <property type="entry name" value="Cyt_c-like_dom"/>
</dbReference>
<keyword evidence="6" id="KW-0732">Signal</keyword>
<name>A0A916W4M4_9HYPH</name>
<proteinExistence type="predicted"/>
<keyword evidence="9" id="KW-1185">Reference proteome</keyword>
<comment type="caution">
    <text evidence="8">The sequence shown here is derived from an EMBL/GenBank/DDBJ whole genome shotgun (WGS) entry which is preliminary data.</text>
</comment>
<protein>
    <recommendedName>
        <fullName evidence="7">Cytochrome c domain-containing protein</fullName>
    </recommendedName>
</protein>
<evidence type="ECO:0000256" key="6">
    <source>
        <dbReference type="SAM" id="SignalP"/>
    </source>
</evidence>
<gene>
    <name evidence="8" type="ORF">GCM10011385_19170</name>
</gene>
<dbReference type="EMBL" id="BMIF01000005">
    <property type="protein sequence ID" value="GGA65513.1"/>
    <property type="molecule type" value="Genomic_DNA"/>
</dbReference>
<organism evidence="8 9">
    <name type="scientific">Nitratireductor aestuarii</name>
    <dbReference type="NCBI Taxonomy" id="1735103"/>
    <lineage>
        <taxon>Bacteria</taxon>
        <taxon>Pseudomonadati</taxon>
        <taxon>Pseudomonadota</taxon>
        <taxon>Alphaproteobacteria</taxon>
        <taxon>Hyphomicrobiales</taxon>
        <taxon>Phyllobacteriaceae</taxon>
        <taxon>Nitratireductor</taxon>
    </lineage>
</organism>
<evidence type="ECO:0000256" key="2">
    <source>
        <dbReference type="ARBA" id="ARBA00022723"/>
    </source>
</evidence>
<reference evidence="8" key="2">
    <citation type="submission" date="2020-09" db="EMBL/GenBank/DDBJ databases">
        <authorList>
            <person name="Sun Q."/>
            <person name="Zhou Y."/>
        </authorList>
    </citation>
    <scope>NUCLEOTIDE SEQUENCE</scope>
    <source>
        <strain evidence="8">CGMCC 1.15320</strain>
    </source>
</reference>
<evidence type="ECO:0000313" key="8">
    <source>
        <dbReference type="EMBL" id="GGA65513.1"/>
    </source>
</evidence>
<feature type="compositionally biased region" description="Low complexity" evidence="5">
    <location>
        <begin position="140"/>
        <end position="153"/>
    </location>
</feature>
<reference evidence="8" key="1">
    <citation type="journal article" date="2014" name="Int. J. Syst. Evol. Microbiol.">
        <title>Complete genome sequence of Corynebacterium casei LMG S-19264T (=DSM 44701T), isolated from a smear-ripened cheese.</title>
        <authorList>
            <consortium name="US DOE Joint Genome Institute (JGI-PGF)"/>
            <person name="Walter F."/>
            <person name="Albersmeier A."/>
            <person name="Kalinowski J."/>
            <person name="Ruckert C."/>
        </authorList>
    </citation>
    <scope>NUCLEOTIDE SEQUENCE</scope>
    <source>
        <strain evidence="8">CGMCC 1.15320</strain>
    </source>
</reference>
<dbReference type="GO" id="GO:0009055">
    <property type="term" value="F:electron transfer activity"/>
    <property type="evidence" value="ECO:0007669"/>
    <property type="project" value="InterPro"/>
</dbReference>
<feature type="compositionally biased region" description="Low complexity" evidence="5">
    <location>
        <begin position="172"/>
        <end position="182"/>
    </location>
</feature>
<evidence type="ECO:0000256" key="3">
    <source>
        <dbReference type="ARBA" id="ARBA00023004"/>
    </source>
</evidence>
<feature type="region of interest" description="Disordered" evidence="5">
    <location>
        <begin position="140"/>
        <end position="197"/>
    </location>
</feature>
<dbReference type="AlphaFoldDB" id="A0A916W4M4"/>
<dbReference type="Proteomes" id="UP000636264">
    <property type="component" value="Unassembled WGS sequence"/>
</dbReference>
<evidence type="ECO:0000256" key="1">
    <source>
        <dbReference type="ARBA" id="ARBA00022617"/>
    </source>
</evidence>
<dbReference type="Gene3D" id="1.10.760.10">
    <property type="entry name" value="Cytochrome c-like domain"/>
    <property type="match status" value="1"/>
</dbReference>
<evidence type="ECO:0000259" key="7">
    <source>
        <dbReference type="PROSITE" id="PS51007"/>
    </source>
</evidence>
<keyword evidence="3 4" id="KW-0408">Iron</keyword>
<dbReference type="PROSITE" id="PS51007">
    <property type="entry name" value="CYTC"/>
    <property type="match status" value="1"/>
</dbReference>
<feature type="signal peptide" evidence="6">
    <location>
        <begin position="1"/>
        <end position="26"/>
    </location>
</feature>